<dbReference type="PANTHER" id="PTHR31061:SF24">
    <property type="entry name" value="LD22376P"/>
    <property type="match status" value="1"/>
</dbReference>
<evidence type="ECO:0000313" key="4">
    <source>
        <dbReference type="Proteomes" id="UP000297693"/>
    </source>
</evidence>
<feature type="transmembrane region" description="Helical" evidence="1">
    <location>
        <begin position="20"/>
        <end position="40"/>
    </location>
</feature>
<feature type="transmembrane region" description="Helical" evidence="1">
    <location>
        <begin position="312"/>
        <end position="333"/>
    </location>
</feature>
<feature type="transmembrane region" description="Helical" evidence="1">
    <location>
        <begin position="176"/>
        <end position="192"/>
    </location>
</feature>
<sequence>MILVNFPGSWNAIYSPFTHAMEGIQIADLVFPIFLWTVGYSIQLSLQKRITQSNIDLLTHATLRFLLLIFCGLVLSFFPNGNWEDFRIPGVLQRIGFCYIILMILFRFFDFKSAMVVSVTLPITLALLNRFLVYGETGPILSIDPPAIEFTLGARLDQFFFGKHIWKESKVYDPEGILTSFCSLLTVVLGLFSSHLESKYKKRYVGLFIGLFYLILGFLLSFVFPVSKTNWSLSYIFITASFVQFMYLFFCMSASEGGPNYLKNIFCLLFGEIGKHALFIFFMTGILARTKFFGVLRTYIFQNLTILTQNKWLASFLFSLIVYLGILVITFLIKRTLMQTRSFRFSSTKRNS</sequence>
<accession>A0A4R9JT11</accession>
<keyword evidence="1" id="KW-0472">Membrane</keyword>
<feature type="transmembrane region" description="Helical" evidence="1">
    <location>
        <begin position="232"/>
        <end position="253"/>
    </location>
</feature>
<dbReference type="PANTHER" id="PTHR31061">
    <property type="entry name" value="LD22376P"/>
    <property type="match status" value="1"/>
</dbReference>
<comment type="caution">
    <text evidence="3">The sequence shown here is derived from an EMBL/GenBank/DDBJ whole genome shotgun (WGS) entry which is preliminary data.</text>
</comment>
<gene>
    <name evidence="3" type="ORF">EHQ58_18260</name>
</gene>
<dbReference type="Pfam" id="PF16401">
    <property type="entry name" value="DUF5009"/>
    <property type="match status" value="1"/>
</dbReference>
<dbReference type="AlphaFoldDB" id="A0A4R9JT11"/>
<feature type="transmembrane region" description="Helical" evidence="1">
    <location>
        <begin position="116"/>
        <end position="135"/>
    </location>
</feature>
<protein>
    <submittedName>
        <fullName evidence="3">DUF5009 domain-containing protein</fullName>
    </submittedName>
</protein>
<keyword evidence="1" id="KW-0812">Transmembrane</keyword>
<dbReference type="Proteomes" id="UP000297693">
    <property type="component" value="Unassembled WGS sequence"/>
</dbReference>
<evidence type="ECO:0000259" key="2">
    <source>
        <dbReference type="Pfam" id="PF16401"/>
    </source>
</evidence>
<dbReference type="EMBL" id="RQGD01000047">
    <property type="protein sequence ID" value="TGL55871.1"/>
    <property type="molecule type" value="Genomic_DNA"/>
</dbReference>
<feature type="transmembrane region" description="Helical" evidence="1">
    <location>
        <begin position="61"/>
        <end position="79"/>
    </location>
</feature>
<dbReference type="InterPro" id="IPR032176">
    <property type="entry name" value="DUF5009"/>
</dbReference>
<feature type="transmembrane region" description="Helical" evidence="1">
    <location>
        <begin position="265"/>
        <end position="288"/>
    </location>
</feature>
<keyword evidence="1" id="KW-1133">Transmembrane helix</keyword>
<feature type="domain" description="DUF5009" evidence="2">
    <location>
        <begin position="17"/>
        <end position="120"/>
    </location>
</feature>
<feature type="transmembrane region" description="Helical" evidence="1">
    <location>
        <begin position="204"/>
        <end position="226"/>
    </location>
</feature>
<name>A0A4R9JT11_9LEPT</name>
<evidence type="ECO:0000313" key="3">
    <source>
        <dbReference type="EMBL" id="TGL55871.1"/>
    </source>
</evidence>
<organism evidence="3 4">
    <name type="scientific">Leptospira ognonensis</name>
    <dbReference type="NCBI Taxonomy" id="2484945"/>
    <lineage>
        <taxon>Bacteria</taxon>
        <taxon>Pseudomonadati</taxon>
        <taxon>Spirochaetota</taxon>
        <taxon>Spirochaetia</taxon>
        <taxon>Leptospirales</taxon>
        <taxon>Leptospiraceae</taxon>
        <taxon>Leptospira</taxon>
    </lineage>
</organism>
<dbReference type="OrthoDB" id="9788724at2"/>
<feature type="transmembrane region" description="Helical" evidence="1">
    <location>
        <begin position="91"/>
        <end position="109"/>
    </location>
</feature>
<keyword evidence="4" id="KW-1185">Reference proteome</keyword>
<proteinExistence type="predicted"/>
<reference evidence="3" key="1">
    <citation type="journal article" date="2019" name="PLoS Negl. Trop. Dis.">
        <title>Revisiting the worldwide diversity of Leptospira species in the environment.</title>
        <authorList>
            <person name="Vincent A.T."/>
            <person name="Schiettekatte O."/>
            <person name="Bourhy P."/>
            <person name="Veyrier F.J."/>
            <person name="Picardeau M."/>
        </authorList>
    </citation>
    <scope>NUCLEOTIDE SEQUENCE [LARGE SCALE GENOMIC DNA]</scope>
    <source>
        <strain evidence="3">201702476</strain>
    </source>
</reference>
<evidence type="ECO:0000256" key="1">
    <source>
        <dbReference type="SAM" id="Phobius"/>
    </source>
</evidence>